<protein>
    <submittedName>
        <fullName evidence="1">Uncharacterized protein</fullName>
    </submittedName>
</protein>
<dbReference type="Proteomes" id="UP000284119">
    <property type="component" value="Unassembled WGS sequence"/>
</dbReference>
<evidence type="ECO:0000313" key="1">
    <source>
        <dbReference type="EMBL" id="RJT10721.1"/>
    </source>
</evidence>
<dbReference type="EMBL" id="RAHG01000010">
    <property type="protein sequence ID" value="RJT10721.1"/>
    <property type="molecule type" value="Genomic_DNA"/>
</dbReference>
<accession>A0ABX9NZ87</accession>
<gene>
    <name evidence="1" type="ORF">D5396_18120</name>
</gene>
<proteinExistence type="predicted"/>
<comment type="caution">
    <text evidence="1">The sequence shown here is derived from an EMBL/GenBank/DDBJ whole genome shotgun (WGS) entry which is preliminary data.</text>
</comment>
<evidence type="ECO:0000313" key="2">
    <source>
        <dbReference type="Proteomes" id="UP000284119"/>
    </source>
</evidence>
<organism evidence="1 2">
    <name type="scientific">Rahnella inusitata</name>
    <dbReference type="NCBI Taxonomy" id="58169"/>
    <lineage>
        <taxon>Bacteria</taxon>
        <taxon>Pseudomonadati</taxon>
        <taxon>Pseudomonadota</taxon>
        <taxon>Gammaproteobacteria</taxon>
        <taxon>Enterobacterales</taxon>
        <taxon>Yersiniaceae</taxon>
        <taxon>Rahnella</taxon>
    </lineage>
</organism>
<sequence>MIKLNMTEAKKVVGGDSRLDYQWQSVRGNCRAYYQELDKHGNVTKSTDMGIVSNRNCGH</sequence>
<dbReference type="RefSeq" id="WP_112167904.1">
    <property type="nucleotide sequence ID" value="NZ_CP065025.1"/>
</dbReference>
<reference evidence="1 2" key="1">
    <citation type="submission" date="2018-09" db="EMBL/GenBank/DDBJ databases">
        <authorList>
            <person name="Le Fleche-Mateos A."/>
        </authorList>
    </citation>
    <scope>NUCLEOTIDE SEQUENCE [LARGE SCALE GENOMIC DNA]</scope>
    <source>
        <strain evidence="1 2">DSM 30078</strain>
    </source>
</reference>
<name>A0ABX9NZ87_9GAMM</name>
<dbReference type="GeneID" id="88082828"/>
<keyword evidence="2" id="KW-1185">Reference proteome</keyword>